<name>A0AB36XJS1_9VIBR</name>
<reference evidence="1" key="3">
    <citation type="journal article" date="2018" name="Nature">
        <title>A major lineage of non-tailed dsDNA viruses as unrecognized killers of marine bacteria.</title>
        <authorList>
            <person name="Kauffman K.M."/>
            <person name="Hussain F.A."/>
            <person name="Yang J."/>
            <person name="Arevalo P."/>
            <person name="Brown J.M."/>
            <person name="Chang W.K."/>
            <person name="VanInsberghe D."/>
            <person name="Elsherbini J."/>
            <person name="Sharma R.S."/>
            <person name="Cutler M.B."/>
            <person name="Kelly L."/>
            <person name="Polz M.F."/>
        </authorList>
    </citation>
    <scope>NUCLEOTIDE SEQUENCE</scope>
    <source>
        <strain evidence="1">10N.261.52.F7</strain>
    </source>
</reference>
<dbReference type="InterPro" id="IPR024510">
    <property type="entry name" value="DUF2589"/>
</dbReference>
<dbReference type="AlphaFoldDB" id="A0AB36XJS1"/>
<protein>
    <submittedName>
        <fullName evidence="1">Uncharacterized protein</fullName>
    </submittedName>
</protein>
<organism evidence="1">
    <name type="scientific">Vibrio lentus</name>
    <dbReference type="NCBI Taxonomy" id="136468"/>
    <lineage>
        <taxon>Bacteria</taxon>
        <taxon>Pseudomonadati</taxon>
        <taxon>Pseudomonadota</taxon>
        <taxon>Gammaproteobacteria</taxon>
        <taxon>Vibrionales</taxon>
        <taxon>Vibrionaceae</taxon>
        <taxon>Vibrio</taxon>
    </lineage>
</organism>
<evidence type="ECO:0000313" key="1">
    <source>
        <dbReference type="EMBL" id="PMK44951.1"/>
    </source>
</evidence>
<dbReference type="Pfam" id="PF11655">
    <property type="entry name" value="DUF2589"/>
    <property type="match status" value="1"/>
</dbReference>
<reference key="1">
    <citation type="submission" date="2016-07" db="EMBL/GenBank/DDBJ databases">
        <title>Nontailed viruses are major unrecognized killers of bacteria in the ocean.</title>
        <authorList>
            <person name="Kauffman K."/>
            <person name="Hussain F."/>
            <person name="Yang J."/>
            <person name="Arevalo P."/>
            <person name="Brown J."/>
            <person name="Cutler M."/>
            <person name="Kelly L."/>
            <person name="Polz M.F."/>
        </authorList>
    </citation>
    <scope>NUCLEOTIDE SEQUENCE [LARGE SCALE GENOMIC DNA]</scope>
    <source>
        <strain>10N.261.52.F7</strain>
    </source>
</reference>
<accession>A0AB36XJS1</accession>
<dbReference type="RefSeq" id="WP_241907933.1">
    <property type="nucleotide sequence ID" value="NZ_MCXJ01000034.1"/>
</dbReference>
<gene>
    <name evidence="1" type="ORF">BCT99_04945</name>
</gene>
<comment type="caution">
    <text evidence="1">The sequence shown here is derived from an EMBL/GenBank/DDBJ whole genome shotgun (WGS) entry which is preliminary data.</text>
</comment>
<proteinExistence type="predicted"/>
<dbReference type="EMBL" id="MCXM01000024">
    <property type="protein sequence ID" value="PMK44951.1"/>
    <property type="molecule type" value="Genomic_DNA"/>
</dbReference>
<sequence>MVWVTKSSIKKDIGLEVPVLVIVNIPSLMFDEIDITFDMEVKSAESSKETQYTKGEFSAKDMLGWGPFSVTANVSSSVASHKENPLDRQLCQIPCAGTRLTGRYTGRPASCVGYHPGFSGAKECLVQTILVGIENMNVEVRNALF</sequence>
<reference evidence="1" key="2">
    <citation type="submission" date="2016-07" db="EMBL/GenBank/DDBJ databases">
        <authorList>
            <person name="Kauffman K."/>
            <person name="Arevalo P."/>
            <person name="Polz M.F."/>
        </authorList>
    </citation>
    <scope>NUCLEOTIDE SEQUENCE</scope>
    <source>
        <strain evidence="1">10N.261.52.F7</strain>
    </source>
</reference>